<protein>
    <submittedName>
        <fullName evidence="2">Uncharacterized protein</fullName>
    </submittedName>
</protein>
<keyword evidence="1" id="KW-0472">Membrane</keyword>
<accession>A0ABQ8GC34</accession>
<organism evidence="2 3">
    <name type="scientific">Macrophomina phaseolina</name>
    <dbReference type="NCBI Taxonomy" id="35725"/>
    <lineage>
        <taxon>Eukaryota</taxon>
        <taxon>Fungi</taxon>
        <taxon>Dikarya</taxon>
        <taxon>Ascomycota</taxon>
        <taxon>Pezizomycotina</taxon>
        <taxon>Dothideomycetes</taxon>
        <taxon>Dothideomycetes incertae sedis</taxon>
        <taxon>Botryosphaeriales</taxon>
        <taxon>Botryosphaeriaceae</taxon>
        <taxon>Macrophomina</taxon>
    </lineage>
</organism>
<sequence>MGQELGRLERGLKLPCLKGGLEFGRAELGGIFVVFLGFIIKSFERARAFVGGGIWLSFLIYVLLNWSVLRISFSHLSLSPIRAQCSGIDKSINRSWSSHSDASHHSPHALLTSEC</sequence>
<evidence type="ECO:0000313" key="2">
    <source>
        <dbReference type="EMBL" id="KAH7051254.1"/>
    </source>
</evidence>
<comment type="caution">
    <text evidence="2">The sequence shown here is derived from an EMBL/GenBank/DDBJ whole genome shotgun (WGS) entry which is preliminary data.</text>
</comment>
<dbReference type="EMBL" id="JAGTJR010000012">
    <property type="protein sequence ID" value="KAH7051254.1"/>
    <property type="molecule type" value="Genomic_DNA"/>
</dbReference>
<reference evidence="2 3" key="1">
    <citation type="journal article" date="2021" name="Nat. Commun.">
        <title>Genetic determinants of endophytism in the Arabidopsis root mycobiome.</title>
        <authorList>
            <person name="Mesny F."/>
            <person name="Miyauchi S."/>
            <person name="Thiergart T."/>
            <person name="Pickel B."/>
            <person name="Atanasova L."/>
            <person name="Karlsson M."/>
            <person name="Huettel B."/>
            <person name="Barry K.W."/>
            <person name="Haridas S."/>
            <person name="Chen C."/>
            <person name="Bauer D."/>
            <person name="Andreopoulos W."/>
            <person name="Pangilinan J."/>
            <person name="LaButti K."/>
            <person name="Riley R."/>
            <person name="Lipzen A."/>
            <person name="Clum A."/>
            <person name="Drula E."/>
            <person name="Henrissat B."/>
            <person name="Kohler A."/>
            <person name="Grigoriev I.V."/>
            <person name="Martin F.M."/>
            <person name="Hacquard S."/>
        </authorList>
    </citation>
    <scope>NUCLEOTIDE SEQUENCE [LARGE SCALE GENOMIC DNA]</scope>
    <source>
        <strain evidence="2 3">MPI-SDFR-AT-0080</strain>
    </source>
</reference>
<keyword evidence="3" id="KW-1185">Reference proteome</keyword>
<name>A0ABQ8GC34_9PEZI</name>
<feature type="transmembrane region" description="Helical" evidence="1">
    <location>
        <begin position="21"/>
        <end position="40"/>
    </location>
</feature>
<dbReference type="Proteomes" id="UP000774617">
    <property type="component" value="Unassembled WGS sequence"/>
</dbReference>
<proteinExistence type="predicted"/>
<evidence type="ECO:0000256" key="1">
    <source>
        <dbReference type="SAM" id="Phobius"/>
    </source>
</evidence>
<gene>
    <name evidence="2" type="ORF">B0J12DRAFT_81723</name>
</gene>
<evidence type="ECO:0000313" key="3">
    <source>
        <dbReference type="Proteomes" id="UP000774617"/>
    </source>
</evidence>
<keyword evidence="1" id="KW-0812">Transmembrane</keyword>
<keyword evidence="1" id="KW-1133">Transmembrane helix</keyword>
<feature type="transmembrane region" description="Helical" evidence="1">
    <location>
        <begin position="46"/>
        <end position="64"/>
    </location>
</feature>